<reference evidence="4 5" key="1">
    <citation type="journal article" date="2016" name="Nat. Commun.">
        <title>Thousands of microbial genomes shed light on interconnected biogeochemical processes in an aquifer system.</title>
        <authorList>
            <person name="Anantharaman K."/>
            <person name="Brown C.T."/>
            <person name="Hug L.A."/>
            <person name="Sharon I."/>
            <person name="Castelle C.J."/>
            <person name="Probst A.J."/>
            <person name="Thomas B.C."/>
            <person name="Singh A."/>
            <person name="Wilkins M.J."/>
            <person name="Karaoz U."/>
            <person name="Brodie E.L."/>
            <person name="Williams K.H."/>
            <person name="Hubbard S.S."/>
            <person name="Banfield J.F."/>
        </authorList>
    </citation>
    <scope>NUCLEOTIDE SEQUENCE [LARGE SCALE GENOMIC DNA]</scope>
    <source>
        <strain evidence="5">RIFCSPHIGHO2_01_FULL_58_15</strain>
    </source>
</reference>
<feature type="domain" description="Isopropylmalate dehydrogenase-like" evidence="3">
    <location>
        <begin position="3"/>
        <end position="345"/>
    </location>
</feature>
<dbReference type="SUPFAM" id="SSF53659">
    <property type="entry name" value="Isocitrate/Isopropylmalate dehydrogenase-like"/>
    <property type="match status" value="1"/>
</dbReference>
<dbReference type="PROSITE" id="PS00470">
    <property type="entry name" value="IDH_IMDH"/>
    <property type="match status" value="1"/>
</dbReference>
<dbReference type="InterPro" id="IPR019818">
    <property type="entry name" value="IsoCit/isopropylmalate_DH_CS"/>
</dbReference>
<dbReference type="GO" id="GO:0051287">
    <property type="term" value="F:NAD binding"/>
    <property type="evidence" value="ECO:0007669"/>
    <property type="project" value="InterPro"/>
</dbReference>
<dbReference type="STRING" id="1802363.A2682_02670"/>
<accession>A0A1G2PK08</accession>
<comment type="caution">
    <text evidence="4">The sequence shown here is derived from an EMBL/GenBank/DDBJ whole genome shotgun (WGS) entry which is preliminary data.</text>
</comment>
<protein>
    <recommendedName>
        <fullName evidence="3">Isopropylmalate dehydrogenase-like domain-containing protein</fullName>
    </recommendedName>
</protein>
<gene>
    <name evidence="4" type="ORF">A2682_02670</name>
</gene>
<dbReference type="PANTHER" id="PTHR11835">
    <property type="entry name" value="DECARBOXYLATING DEHYDROGENASES-ISOCITRATE, ISOPROPYLMALATE, TARTRATE"/>
    <property type="match status" value="1"/>
</dbReference>
<dbReference type="SMART" id="SM01329">
    <property type="entry name" value="Iso_dh"/>
    <property type="match status" value="1"/>
</dbReference>
<evidence type="ECO:0000256" key="2">
    <source>
        <dbReference type="ARBA" id="ARBA00023002"/>
    </source>
</evidence>
<proteinExistence type="inferred from homology"/>
<evidence type="ECO:0000256" key="1">
    <source>
        <dbReference type="ARBA" id="ARBA00007769"/>
    </source>
</evidence>
<keyword evidence="2" id="KW-0560">Oxidoreductase</keyword>
<dbReference type="GO" id="GO:0006102">
    <property type="term" value="P:isocitrate metabolic process"/>
    <property type="evidence" value="ECO:0007669"/>
    <property type="project" value="TreeGrafter"/>
</dbReference>
<comment type="similarity">
    <text evidence="1">Belongs to the isocitrate and isopropylmalate dehydrogenases family.</text>
</comment>
<dbReference type="Proteomes" id="UP000178690">
    <property type="component" value="Unassembled WGS sequence"/>
</dbReference>
<dbReference type="AlphaFoldDB" id="A0A1G2PK08"/>
<dbReference type="PANTHER" id="PTHR11835:SF34">
    <property type="entry name" value="ISOCITRATE DEHYDROGENASE [NAD] SUBUNIT ALPHA, MITOCHONDRIAL"/>
    <property type="match status" value="1"/>
</dbReference>
<dbReference type="GO" id="GO:0004449">
    <property type="term" value="F:isocitrate dehydrogenase (NAD+) activity"/>
    <property type="evidence" value="ECO:0007669"/>
    <property type="project" value="TreeGrafter"/>
</dbReference>
<evidence type="ECO:0000259" key="3">
    <source>
        <dbReference type="SMART" id="SM01329"/>
    </source>
</evidence>
<dbReference type="Pfam" id="PF00180">
    <property type="entry name" value="Iso_dh"/>
    <property type="match status" value="1"/>
</dbReference>
<evidence type="ECO:0000313" key="4">
    <source>
        <dbReference type="EMBL" id="OHA48664.1"/>
    </source>
</evidence>
<organism evidence="4 5">
    <name type="scientific">Terrybacteria sp. (strain RIFCSPHIGHO2_01_FULL_58_15)</name>
    <dbReference type="NCBI Taxonomy" id="1802363"/>
    <lineage>
        <taxon>Bacteria</taxon>
        <taxon>Candidatus Terryibacteriota</taxon>
    </lineage>
</organism>
<dbReference type="InterPro" id="IPR024084">
    <property type="entry name" value="IsoPropMal-DH-like_dom"/>
</dbReference>
<dbReference type="GO" id="GO:0006099">
    <property type="term" value="P:tricarboxylic acid cycle"/>
    <property type="evidence" value="ECO:0007669"/>
    <property type="project" value="TreeGrafter"/>
</dbReference>
<dbReference type="Gene3D" id="3.40.718.10">
    <property type="entry name" value="Isopropylmalate Dehydrogenase"/>
    <property type="match status" value="1"/>
</dbReference>
<evidence type="ECO:0000313" key="5">
    <source>
        <dbReference type="Proteomes" id="UP000178690"/>
    </source>
</evidence>
<name>A0A1G2PK08_TERXR</name>
<dbReference type="EMBL" id="MHST01000018">
    <property type="protein sequence ID" value="OHA48664.1"/>
    <property type="molecule type" value="Genomic_DNA"/>
</dbReference>
<dbReference type="GO" id="GO:0000287">
    <property type="term" value="F:magnesium ion binding"/>
    <property type="evidence" value="ECO:0007669"/>
    <property type="project" value="InterPro"/>
</dbReference>
<sequence>MRDVILIRGDGIGPEIAAATIAVLRAARAPLRFREYFAGRAALARGLDPLPSVTLRAIRKHRLALKGPLETPVGEGYRSANVALRQSLGLYANVRPVRAIPGIATFFPRVDLVIIRENTEDLYTGIEIPRTNNRAIRALVRKGTGRTLRSDAAVALKIITKSASRKVAAFTLSWAKRNRRHSVSIVHKANILKETDGLFLREARAIFARQRAIRCDDLIVDNAAQQLVRKPERLDVLLCPNLYGDILSDLAAGLIGGIGLAPSAQIGDRAAVFEPVHGTAPDIAGKGIANPTAMIFSAVMLLRHLGDRRRANHIERAVENALLQQRFRTRDLGGSATTRHFTEGVLRNLAHS</sequence>